<dbReference type="InParanoid" id="A0A3B1IGK2"/>
<dbReference type="STRING" id="7994.ENSAMXP00000028374"/>
<keyword evidence="6 10" id="KW-0812">Transmembrane</keyword>
<dbReference type="Gene3D" id="1.20.140.150">
    <property type="match status" value="1"/>
</dbReference>
<reference evidence="13" key="2">
    <citation type="journal article" date="2014" name="Nat. Commun.">
        <title>The cavefish genome reveals candidate genes for eye loss.</title>
        <authorList>
            <person name="McGaugh S.E."/>
            <person name="Gross J.B."/>
            <person name="Aken B."/>
            <person name="Blin M."/>
            <person name="Borowsky R."/>
            <person name="Chalopin D."/>
            <person name="Hinaux H."/>
            <person name="Jeffery W.R."/>
            <person name="Keene A."/>
            <person name="Ma L."/>
            <person name="Minx P."/>
            <person name="Murphy D."/>
            <person name="O'Quin K.E."/>
            <person name="Retaux S."/>
            <person name="Rohner N."/>
            <person name="Searle S.M."/>
            <person name="Stahl B.A."/>
            <person name="Tabin C."/>
            <person name="Volff J.N."/>
            <person name="Yoshizawa M."/>
            <person name="Warren W.C."/>
        </authorList>
    </citation>
    <scope>NUCLEOTIDE SEQUENCE [LARGE SCALE GENOMIC DNA]</scope>
    <source>
        <strain evidence="13">female</strain>
    </source>
</reference>
<feature type="chain" id="PRO_5017231264" evidence="11">
    <location>
        <begin position="24"/>
        <end position="224"/>
    </location>
</feature>
<dbReference type="InterPro" id="IPR006187">
    <property type="entry name" value="Claudin"/>
</dbReference>
<dbReference type="GO" id="GO:0005886">
    <property type="term" value="C:plasma membrane"/>
    <property type="evidence" value="ECO:0007669"/>
    <property type="project" value="UniProtKB-SubCell"/>
</dbReference>
<accession>A0A3B1IGK2</accession>
<organism evidence="12 13">
    <name type="scientific">Astyanax mexicanus</name>
    <name type="common">Blind cave fish</name>
    <name type="synonym">Astyanax fasciatus mexicanus</name>
    <dbReference type="NCBI Taxonomy" id="7994"/>
    <lineage>
        <taxon>Eukaryota</taxon>
        <taxon>Metazoa</taxon>
        <taxon>Chordata</taxon>
        <taxon>Craniata</taxon>
        <taxon>Vertebrata</taxon>
        <taxon>Euteleostomi</taxon>
        <taxon>Actinopterygii</taxon>
        <taxon>Neopterygii</taxon>
        <taxon>Teleostei</taxon>
        <taxon>Ostariophysi</taxon>
        <taxon>Characiformes</taxon>
        <taxon>Characoidei</taxon>
        <taxon>Acestrorhamphidae</taxon>
        <taxon>Acestrorhamphinae</taxon>
        <taxon>Astyanax</taxon>
    </lineage>
</organism>
<keyword evidence="7" id="KW-0965">Cell junction</keyword>
<feature type="signal peptide" evidence="11">
    <location>
        <begin position="1"/>
        <end position="23"/>
    </location>
</feature>
<evidence type="ECO:0000256" key="9">
    <source>
        <dbReference type="ARBA" id="ARBA00023136"/>
    </source>
</evidence>
<dbReference type="Bgee" id="ENSAMXG00000033651">
    <property type="expression patterns" value="Expressed in olfactory epithelium and 2 other cell types or tissues"/>
</dbReference>
<dbReference type="GO" id="GO:0005198">
    <property type="term" value="F:structural molecule activity"/>
    <property type="evidence" value="ECO:0007669"/>
    <property type="project" value="InterPro"/>
</dbReference>
<comment type="similarity">
    <text evidence="3">Belongs to the claudin family.</text>
</comment>
<evidence type="ECO:0000256" key="11">
    <source>
        <dbReference type="SAM" id="SignalP"/>
    </source>
</evidence>
<keyword evidence="8 10" id="KW-1133">Transmembrane helix</keyword>
<dbReference type="AlphaFoldDB" id="A0A3B1IGK2"/>
<reference evidence="12" key="4">
    <citation type="submission" date="2025-09" db="UniProtKB">
        <authorList>
            <consortium name="Ensembl"/>
        </authorList>
    </citation>
    <scope>IDENTIFICATION</scope>
</reference>
<evidence type="ECO:0000256" key="6">
    <source>
        <dbReference type="ARBA" id="ARBA00022692"/>
    </source>
</evidence>
<reference evidence="12" key="3">
    <citation type="submission" date="2025-08" db="UniProtKB">
        <authorList>
            <consortium name="Ensembl"/>
        </authorList>
    </citation>
    <scope>IDENTIFICATION</scope>
</reference>
<name>A0A3B1IGK2_ASTMX</name>
<dbReference type="GeneTree" id="ENSGT00390000006975"/>
<keyword evidence="13" id="KW-1185">Reference proteome</keyword>
<dbReference type="PANTHER" id="PTHR12002">
    <property type="entry name" value="CLAUDIN"/>
    <property type="match status" value="1"/>
</dbReference>
<dbReference type="Proteomes" id="UP000018467">
    <property type="component" value="Unassembled WGS sequence"/>
</dbReference>
<evidence type="ECO:0000256" key="10">
    <source>
        <dbReference type="SAM" id="Phobius"/>
    </source>
</evidence>
<dbReference type="GO" id="GO:0005923">
    <property type="term" value="C:bicellular tight junction"/>
    <property type="evidence" value="ECO:0007669"/>
    <property type="project" value="UniProtKB-SubCell"/>
</dbReference>
<comment type="subcellular location">
    <subcellularLocation>
        <location evidence="1">Cell junction</location>
        <location evidence="1">Tight junction</location>
    </subcellularLocation>
    <subcellularLocation>
        <location evidence="2">Cell membrane</location>
        <topology evidence="2">Multi-pass membrane protein</topology>
    </subcellularLocation>
</comment>
<keyword evidence="9 10" id="KW-0472">Membrane</keyword>
<proteinExistence type="inferred from homology"/>
<keyword evidence="11" id="KW-0732">Signal</keyword>
<feature type="transmembrane region" description="Helical" evidence="10">
    <location>
        <begin position="113"/>
        <end position="138"/>
    </location>
</feature>
<evidence type="ECO:0000256" key="1">
    <source>
        <dbReference type="ARBA" id="ARBA00004435"/>
    </source>
</evidence>
<sequence>MRPSGMMMHSVVLALSGWILNLASTISPNWRTLHNVTGEQPDVVLQQGIWDICWNIMKNGQKDMLCSQQNQNYFNSQIIITAQWMMVVSLGASIVGLVVVIGAHIWMKRLRWLVAGLGGFIISCSGAAAIVPAAWYAYLLNDIPSPGASIRLGHCIVLGCIGGFMEVLSGFIVFVGFCQSYCWQGDNGEDTTPESIYKPNCRRISREGRIPYVRHSQRDVDNVL</sequence>
<evidence type="ECO:0000256" key="8">
    <source>
        <dbReference type="ARBA" id="ARBA00022989"/>
    </source>
</evidence>
<evidence type="ECO:0000256" key="2">
    <source>
        <dbReference type="ARBA" id="ARBA00004651"/>
    </source>
</evidence>
<evidence type="ECO:0000256" key="5">
    <source>
        <dbReference type="ARBA" id="ARBA00022475"/>
    </source>
</evidence>
<protein>
    <submittedName>
        <fullName evidence="12">Claudin-23-like</fullName>
    </submittedName>
</protein>
<evidence type="ECO:0000256" key="3">
    <source>
        <dbReference type="ARBA" id="ARBA00008295"/>
    </source>
</evidence>
<keyword evidence="5" id="KW-1003">Cell membrane</keyword>
<evidence type="ECO:0000256" key="7">
    <source>
        <dbReference type="ARBA" id="ARBA00022949"/>
    </source>
</evidence>
<evidence type="ECO:0000256" key="4">
    <source>
        <dbReference type="ARBA" id="ARBA00022427"/>
    </source>
</evidence>
<keyword evidence="4" id="KW-0796">Tight junction</keyword>
<evidence type="ECO:0000313" key="13">
    <source>
        <dbReference type="Proteomes" id="UP000018467"/>
    </source>
</evidence>
<reference evidence="13" key="1">
    <citation type="submission" date="2013-03" db="EMBL/GenBank/DDBJ databases">
        <authorList>
            <person name="Jeffery W."/>
            <person name="Warren W."/>
            <person name="Wilson R.K."/>
        </authorList>
    </citation>
    <scope>NUCLEOTIDE SEQUENCE</scope>
    <source>
        <strain evidence="13">female</strain>
    </source>
</reference>
<feature type="transmembrane region" description="Helical" evidence="10">
    <location>
        <begin position="84"/>
        <end position="106"/>
    </location>
</feature>
<evidence type="ECO:0000313" key="12">
    <source>
        <dbReference type="Ensembl" id="ENSAMXP00000028374.1"/>
    </source>
</evidence>
<feature type="transmembrane region" description="Helical" evidence="10">
    <location>
        <begin position="150"/>
        <end position="177"/>
    </location>
</feature>
<dbReference type="Ensembl" id="ENSAMXT00000038044.1">
    <property type="protein sequence ID" value="ENSAMXP00000028374.1"/>
    <property type="gene ID" value="ENSAMXG00000033651.1"/>
</dbReference>